<dbReference type="PANTHER" id="PTHR42917:SF2">
    <property type="entry name" value="2,4-DIENOYL-COA REDUCTASE [(2E)-ENOYL-COA-PRODUCING]"/>
    <property type="match status" value="1"/>
</dbReference>
<dbReference type="SUPFAM" id="SSF51395">
    <property type="entry name" value="FMN-linked oxidoreductases"/>
    <property type="match status" value="1"/>
</dbReference>
<evidence type="ECO:0000256" key="4">
    <source>
        <dbReference type="ARBA" id="ARBA00022643"/>
    </source>
</evidence>
<dbReference type="CDD" id="cd02803">
    <property type="entry name" value="OYE_like_FMN_family"/>
    <property type="match status" value="1"/>
</dbReference>
<keyword evidence="3" id="KW-0285">Flavoprotein</keyword>
<dbReference type="GO" id="GO:0010181">
    <property type="term" value="F:FMN binding"/>
    <property type="evidence" value="ECO:0007669"/>
    <property type="project" value="InterPro"/>
</dbReference>
<dbReference type="GO" id="GO:0016491">
    <property type="term" value="F:oxidoreductase activity"/>
    <property type="evidence" value="ECO:0007669"/>
    <property type="project" value="UniProtKB-KW"/>
</dbReference>
<feature type="non-terminal residue" evidence="10">
    <location>
        <position position="331"/>
    </location>
</feature>
<dbReference type="PANTHER" id="PTHR42917">
    <property type="entry name" value="2,4-DIENOYL-COA REDUCTASE"/>
    <property type="match status" value="1"/>
</dbReference>
<dbReference type="Pfam" id="PF00724">
    <property type="entry name" value="Oxidored_FMN"/>
    <property type="match status" value="1"/>
</dbReference>
<evidence type="ECO:0000256" key="2">
    <source>
        <dbReference type="ARBA" id="ARBA00001966"/>
    </source>
</evidence>
<dbReference type="InterPro" id="IPR013785">
    <property type="entry name" value="Aldolase_TIM"/>
</dbReference>
<evidence type="ECO:0000256" key="6">
    <source>
        <dbReference type="ARBA" id="ARBA00023002"/>
    </source>
</evidence>
<dbReference type="GO" id="GO:0046872">
    <property type="term" value="F:metal ion binding"/>
    <property type="evidence" value="ECO:0007669"/>
    <property type="project" value="UniProtKB-KW"/>
</dbReference>
<dbReference type="InterPro" id="IPR051793">
    <property type="entry name" value="NADH:flavin_oxidoreductase"/>
</dbReference>
<evidence type="ECO:0000256" key="8">
    <source>
        <dbReference type="ARBA" id="ARBA00023014"/>
    </source>
</evidence>
<organism evidence="10 11">
    <name type="scientific">Desulfomonile tiedjei</name>
    <dbReference type="NCBI Taxonomy" id="2358"/>
    <lineage>
        <taxon>Bacteria</taxon>
        <taxon>Pseudomonadati</taxon>
        <taxon>Thermodesulfobacteriota</taxon>
        <taxon>Desulfomonilia</taxon>
        <taxon>Desulfomonilales</taxon>
        <taxon>Desulfomonilaceae</taxon>
        <taxon>Desulfomonile</taxon>
    </lineage>
</organism>
<evidence type="ECO:0000256" key="1">
    <source>
        <dbReference type="ARBA" id="ARBA00001917"/>
    </source>
</evidence>
<feature type="domain" description="NADH:flavin oxidoreductase/NADH oxidase N-terminal" evidence="9">
    <location>
        <begin position="14"/>
        <end position="331"/>
    </location>
</feature>
<proteinExistence type="predicted"/>
<evidence type="ECO:0000256" key="7">
    <source>
        <dbReference type="ARBA" id="ARBA00023004"/>
    </source>
</evidence>
<keyword evidence="4" id="KW-0288">FMN</keyword>
<dbReference type="GO" id="GO:0051536">
    <property type="term" value="F:iron-sulfur cluster binding"/>
    <property type="evidence" value="ECO:0007669"/>
    <property type="project" value="UniProtKB-KW"/>
</dbReference>
<dbReference type="Proteomes" id="UP000807825">
    <property type="component" value="Unassembled WGS sequence"/>
</dbReference>
<keyword evidence="6" id="KW-0560">Oxidoreductase</keyword>
<gene>
    <name evidence="10" type="ORF">HY912_00325</name>
</gene>
<evidence type="ECO:0000256" key="5">
    <source>
        <dbReference type="ARBA" id="ARBA00022723"/>
    </source>
</evidence>
<dbReference type="Gene3D" id="3.20.20.70">
    <property type="entry name" value="Aldolase class I"/>
    <property type="match status" value="1"/>
</dbReference>
<dbReference type="AlphaFoldDB" id="A0A9D6V249"/>
<protein>
    <submittedName>
        <fullName evidence="10">NADH:flavin oxidoreductase</fullName>
    </submittedName>
</protein>
<name>A0A9D6V249_9BACT</name>
<comment type="cofactor">
    <cofactor evidence="2">
        <name>[4Fe-4S] cluster</name>
        <dbReference type="ChEBI" id="CHEBI:49883"/>
    </cofactor>
</comment>
<keyword evidence="5" id="KW-0479">Metal-binding</keyword>
<reference evidence="10" key="1">
    <citation type="submission" date="2020-07" db="EMBL/GenBank/DDBJ databases">
        <title>Huge and variable diversity of episymbiotic CPR bacteria and DPANN archaea in groundwater ecosystems.</title>
        <authorList>
            <person name="He C.Y."/>
            <person name="Keren R."/>
            <person name="Whittaker M."/>
            <person name="Farag I.F."/>
            <person name="Doudna J."/>
            <person name="Cate J.H.D."/>
            <person name="Banfield J.F."/>
        </authorList>
    </citation>
    <scope>NUCLEOTIDE SEQUENCE</scope>
    <source>
        <strain evidence="10">NC_groundwater_1664_Pr3_B-0.1um_52_9</strain>
    </source>
</reference>
<accession>A0A9D6V249</accession>
<dbReference type="InterPro" id="IPR001155">
    <property type="entry name" value="OxRdtase_FMN_N"/>
</dbReference>
<evidence type="ECO:0000256" key="3">
    <source>
        <dbReference type="ARBA" id="ARBA00022630"/>
    </source>
</evidence>
<evidence type="ECO:0000259" key="9">
    <source>
        <dbReference type="Pfam" id="PF00724"/>
    </source>
</evidence>
<keyword evidence="7" id="KW-0408">Iron</keyword>
<evidence type="ECO:0000313" key="10">
    <source>
        <dbReference type="EMBL" id="MBI5247912.1"/>
    </source>
</evidence>
<comment type="cofactor">
    <cofactor evidence="1">
        <name>FMN</name>
        <dbReference type="ChEBI" id="CHEBI:58210"/>
    </cofactor>
</comment>
<evidence type="ECO:0000313" key="11">
    <source>
        <dbReference type="Proteomes" id="UP000807825"/>
    </source>
</evidence>
<sequence length="331" mass="36808">MTNNEFSHIFGEGKVGKFTVRNRIKYAACCVSNFNSRDGFLTEREFARDQVIAQTGASIMTNQGAYPDTSGEGKAYHSQLCINDNKYIPGLQRISNLFHEHHAVAIQQVLHGGRYGGIDLGYCVQPSDTPQTLKHFRPPRAMSKEEIQKAIADHALAAERAVKAGYDGVEVTSFLGYLMSCFLSPFTNTRTDEYGGSVEKRARFMVEILEALRKGVGPDRLVIIRLNGTELMDEYGGNTVEECMEIMKIAAGCGVDMISMVIGWHESRQGALGRDVSRTEWLHLAEKAKKYIGDVPLAFGPRLSDPWEADKAIANGVFDYWEICRPLLSDP</sequence>
<dbReference type="EMBL" id="JACRDE010000011">
    <property type="protein sequence ID" value="MBI5247912.1"/>
    <property type="molecule type" value="Genomic_DNA"/>
</dbReference>
<comment type="caution">
    <text evidence="10">The sequence shown here is derived from an EMBL/GenBank/DDBJ whole genome shotgun (WGS) entry which is preliminary data.</text>
</comment>
<keyword evidence="8" id="KW-0411">Iron-sulfur</keyword>